<protein>
    <submittedName>
        <fullName evidence="1">Uncharacterized protein</fullName>
    </submittedName>
</protein>
<comment type="caution">
    <text evidence="1">The sequence shown here is derived from an EMBL/GenBank/DDBJ whole genome shotgun (WGS) entry which is preliminary data.</text>
</comment>
<dbReference type="EMBL" id="JAPDDR010000011">
    <property type="protein sequence ID" value="MCW1915849.1"/>
    <property type="molecule type" value="Genomic_DNA"/>
</dbReference>
<organism evidence="1 2">
    <name type="scientific">Luteolibacter rhizosphaerae</name>
    <dbReference type="NCBI Taxonomy" id="2989719"/>
    <lineage>
        <taxon>Bacteria</taxon>
        <taxon>Pseudomonadati</taxon>
        <taxon>Verrucomicrobiota</taxon>
        <taxon>Verrucomicrobiia</taxon>
        <taxon>Verrucomicrobiales</taxon>
        <taxon>Verrucomicrobiaceae</taxon>
        <taxon>Luteolibacter</taxon>
    </lineage>
</organism>
<gene>
    <name evidence="1" type="ORF">OJ996_19840</name>
</gene>
<dbReference type="Proteomes" id="UP001165653">
    <property type="component" value="Unassembled WGS sequence"/>
</dbReference>
<keyword evidence="2" id="KW-1185">Reference proteome</keyword>
<evidence type="ECO:0000313" key="2">
    <source>
        <dbReference type="Proteomes" id="UP001165653"/>
    </source>
</evidence>
<accession>A0ABT3G8D6</accession>
<evidence type="ECO:0000313" key="1">
    <source>
        <dbReference type="EMBL" id="MCW1915849.1"/>
    </source>
</evidence>
<reference evidence="1" key="1">
    <citation type="submission" date="2022-10" db="EMBL/GenBank/DDBJ databases">
        <title>Luteolibacter sp. GHJ8, whole genome shotgun sequencing project.</title>
        <authorList>
            <person name="Zhao G."/>
            <person name="Shen L."/>
        </authorList>
    </citation>
    <scope>NUCLEOTIDE SEQUENCE</scope>
    <source>
        <strain evidence="1">GHJ8</strain>
    </source>
</reference>
<dbReference type="RefSeq" id="WP_264515409.1">
    <property type="nucleotide sequence ID" value="NZ_JAPDDR010000011.1"/>
</dbReference>
<name>A0ABT3G8D6_9BACT</name>
<sequence>MSDEKGNTPQDRRTVALSEEHERRYFIDQIVRNHPQLTREDVEAVLDEAAQSIAPSESREALVAAVEKALGVEEQPDLPIQ</sequence>
<proteinExistence type="predicted"/>